<evidence type="ECO:0000313" key="1">
    <source>
        <dbReference type="EMBL" id="VEL30074.1"/>
    </source>
</evidence>
<keyword evidence="2" id="KW-1185">Reference proteome</keyword>
<comment type="caution">
    <text evidence="1">The sequence shown here is derived from an EMBL/GenBank/DDBJ whole genome shotgun (WGS) entry which is preliminary data.</text>
</comment>
<dbReference type="EMBL" id="CAAALY010109139">
    <property type="protein sequence ID" value="VEL30074.1"/>
    <property type="molecule type" value="Genomic_DNA"/>
</dbReference>
<gene>
    <name evidence="1" type="ORF">PXEA_LOCUS23514</name>
</gene>
<evidence type="ECO:0000313" key="2">
    <source>
        <dbReference type="Proteomes" id="UP000784294"/>
    </source>
</evidence>
<protein>
    <submittedName>
        <fullName evidence="1">Uncharacterized protein</fullName>
    </submittedName>
</protein>
<dbReference type="Proteomes" id="UP000784294">
    <property type="component" value="Unassembled WGS sequence"/>
</dbReference>
<accession>A0A3S5FF79</accession>
<dbReference type="AlphaFoldDB" id="A0A3S5FF79"/>
<proteinExistence type="predicted"/>
<reference evidence="1" key="1">
    <citation type="submission" date="2018-11" db="EMBL/GenBank/DDBJ databases">
        <authorList>
            <consortium name="Pathogen Informatics"/>
        </authorList>
    </citation>
    <scope>NUCLEOTIDE SEQUENCE</scope>
</reference>
<sequence>MTSIRSSVGLRYGHIIEHFILLSAWLSVYLDAVCLASLGLPSSTTTSTTSVDPWFETCANLLFSSLLSDRMPTVPQLPASMIGLLVLAAHRCLVRAPISAHDDINHRVSMVCLGLIARLAIAPGHW</sequence>
<organism evidence="1 2">
    <name type="scientific">Protopolystoma xenopodis</name>
    <dbReference type="NCBI Taxonomy" id="117903"/>
    <lineage>
        <taxon>Eukaryota</taxon>
        <taxon>Metazoa</taxon>
        <taxon>Spiralia</taxon>
        <taxon>Lophotrochozoa</taxon>
        <taxon>Platyhelminthes</taxon>
        <taxon>Monogenea</taxon>
        <taxon>Polyopisthocotylea</taxon>
        <taxon>Polystomatidea</taxon>
        <taxon>Polystomatidae</taxon>
        <taxon>Protopolystoma</taxon>
    </lineage>
</organism>
<name>A0A3S5FF79_9PLAT</name>